<keyword evidence="2" id="KW-1185">Reference proteome</keyword>
<evidence type="ECO:0000313" key="1">
    <source>
        <dbReference type="EnsemblPlants" id="AVESA.00010b.r2.4CG1263400.1.CDS"/>
    </source>
</evidence>
<reference evidence="1" key="1">
    <citation type="submission" date="2021-05" db="EMBL/GenBank/DDBJ databases">
        <authorList>
            <person name="Scholz U."/>
            <person name="Mascher M."/>
            <person name="Fiebig A."/>
        </authorList>
    </citation>
    <scope>NUCLEOTIDE SEQUENCE [LARGE SCALE GENOMIC DNA]</scope>
</reference>
<protein>
    <submittedName>
        <fullName evidence="1">Uncharacterized protein</fullName>
    </submittedName>
</protein>
<organism evidence="1 2">
    <name type="scientific">Avena sativa</name>
    <name type="common">Oat</name>
    <dbReference type="NCBI Taxonomy" id="4498"/>
    <lineage>
        <taxon>Eukaryota</taxon>
        <taxon>Viridiplantae</taxon>
        <taxon>Streptophyta</taxon>
        <taxon>Embryophyta</taxon>
        <taxon>Tracheophyta</taxon>
        <taxon>Spermatophyta</taxon>
        <taxon>Magnoliopsida</taxon>
        <taxon>Liliopsida</taxon>
        <taxon>Poales</taxon>
        <taxon>Poaceae</taxon>
        <taxon>BOP clade</taxon>
        <taxon>Pooideae</taxon>
        <taxon>Poodae</taxon>
        <taxon>Poeae</taxon>
        <taxon>Poeae Chloroplast Group 1 (Aveneae type)</taxon>
        <taxon>Aveninae</taxon>
        <taxon>Avena</taxon>
    </lineage>
</organism>
<proteinExistence type="predicted"/>
<name>A0ACD5WPE7_AVESA</name>
<reference evidence="1" key="2">
    <citation type="submission" date="2025-09" db="UniProtKB">
        <authorList>
            <consortium name="EnsemblPlants"/>
        </authorList>
    </citation>
    <scope>IDENTIFICATION</scope>
</reference>
<dbReference type="Proteomes" id="UP001732700">
    <property type="component" value="Chromosome 4C"/>
</dbReference>
<dbReference type="EnsemblPlants" id="AVESA.00010b.r2.4CG1263400.1">
    <property type="protein sequence ID" value="AVESA.00010b.r2.4CG1263400.1.CDS"/>
    <property type="gene ID" value="AVESA.00010b.r2.4CG1263400"/>
</dbReference>
<accession>A0ACD5WPE7</accession>
<evidence type="ECO:0000313" key="2">
    <source>
        <dbReference type="Proteomes" id="UP001732700"/>
    </source>
</evidence>
<sequence>MAASGDGGGEHRVCMRPARHGAPGGGGGGGKASAAAGPEVVLNRFVRCVALIERLGNALGTLAFTWATVVLLGGYSKDLSLKDDFWFATAIVFLEATRMFTARNNRQDYQLFFNTRGAFRPAGWNGLIMVLYFFDVWTWMIHMYFTVILLVVMVIILSSGRLLLGLKLHIWHPLRRATSLWSPLVAILLMAPRLSDSNSDDGRYRLTKWIVFITLLVPVLLVTISRLRFTGIIKLVDSALGSRQVIWRRVITNLCMIAALGMQTFMLQVYLSMDLEWIVLILLCALVVVSFGNFQIPAAVLRIVLASLGLQHKYKDDEKNLAASLRIFYGMVLVQGIFYAVAGMLEYFSFIPRRFLLHHGGFRGQWGVESVHLYYAYALEKCMQDGVLAPKKISLSNFAMDSLNKDSSKNQLYGIRMMHSFLQQREPTKAQLLAELADSADTVARIIRMLDWKRPKDTTIRLYAAKVTAELAKNLCVATFPGAMKFVSALLDDDSRPKRGNPLMVVTDDEQEEERKDPFLNTADSQEQEQGVADNQDTDNLLETQTSSTQQPSTDHYMLRCWKRTLELLSTPKEQPATDHDILPAVALTIIENLADCDEENCVEISNTPNLIPKIIVFTRYRREMNTANTEAQQKIMLKSSLEVLQRLTCIDGEIGITLRYKISKHPFLVRNLAEILGENRNYQELKMLAAGILRNMAVDGETRQDDIGRIQLTLTRLMQAFLNAEGTMSANLDHLLRKVAGQALAMLTMESANNCLFLLKDPQFISKLKTMILINDTKYIYVAASLLRNLCLHARHELKQPDLKELSHTLREVLERIIDAEGAELEILIGLSSQICKVIPKDFTRELENGQIKRRFVKRLIHVLNTNTEPSAHCPGIRRVILEQVINMAECKYAHCFNEFRMTEALSMVEQTLSETENYRLFLGDAGLMEYSTPISALLANAKELI</sequence>